<gene>
    <name evidence="2" type="ORF">ACFFH7_42750</name>
</gene>
<dbReference type="Pfam" id="PF13460">
    <property type="entry name" value="NAD_binding_10"/>
    <property type="match status" value="1"/>
</dbReference>
<accession>A0ABV6N6S4</accession>
<proteinExistence type="predicted"/>
<dbReference type="RefSeq" id="WP_273937866.1">
    <property type="nucleotide sequence ID" value="NZ_CP097263.1"/>
</dbReference>
<evidence type="ECO:0000313" key="2">
    <source>
        <dbReference type="EMBL" id="MFC0548290.1"/>
    </source>
</evidence>
<reference evidence="2 3" key="1">
    <citation type="submission" date="2024-09" db="EMBL/GenBank/DDBJ databases">
        <authorList>
            <person name="Sun Q."/>
            <person name="Mori K."/>
        </authorList>
    </citation>
    <scope>NUCLEOTIDE SEQUENCE [LARGE SCALE GENOMIC DNA]</scope>
    <source>
        <strain evidence="2 3">TBRC 1432</strain>
    </source>
</reference>
<dbReference type="InterPro" id="IPR016040">
    <property type="entry name" value="NAD(P)-bd_dom"/>
</dbReference>
<keyword evidence="3" id="KW-1185">Reference proteome</keyword>
<dbReference type="Gene3D" id="3.40.50.720">
    <property type="entry name" value="NAD(P)-binding Rossmann-like Domain"/>
    <property type="match status" value="1"/>
</dbReference>
<organism evidence="2 3">
    <name type="scientific">Kutzneria chonburiensis</name>
    <dbReference type="NCBI Taxonomy" id="1483604"/>
    <lineage>
        <taxon>Bacteria</taxon>
        <taxon>Bacillati</taxon>
        <taxon>Actinomycetota</taxon>
        <taxon>Actinomycetes</taxon>
        <taxon>Pseudonocardiales</taxon>
        <taxon>Pseudonocardiaceae</taxon>
        <taxon>Kutzneria</taxon>
    </lineage>
</organism>
<protein>
    <submittedName>
        <fullName evidence="2">NAD(P)H-binding protein</fullName>
    </submittedName>
</protein>
<dbReference type="Gene3D" id="3.90.25.10">
    <property type="entry name" value="UDP-galactose 4-epimerase, domain 1"/>
    <property type="match status" value="1"/>
</dbReference>
<feature type="domain" description="NAD(P)-binding" evidence="1">
    <location>
        <begin position="6"/>
        <end position="170"/>
    </location>
</feature>
<dbReference type="Proteomes" id="UP001589810">
    <property type="component" value="Unassembled WGS sequence"/>
</dbReference>
<dbReference type="InterPro" id="IPR036291">
    <property type="entry name" value="NAD(P)-bd_dom_sf"/>
</dbReference>
<comment type="caution">
    <text evidence="2">The sequence shown here is derived from an EMBL/GenBank/DDBJ whole genome shotgun (WGS) entry which is preliminary data.</text>
</comment>
<dbReference type="PANTHER" id="PTHR43162">
    <property type="match status" value="1"/>
</dbReference>
<dbReference type="PANTHER" id="PTHR43162:SF1">
    <property type="entry name" value="PRESTALK A DIFFERENTIATION PROTEIN A"/>
    <property type="match status" value="1"/>
</dbReference>
<dbReference type="EMBL" id="JBHLUD010000015">
    <property type="protein sequence ID" value="MFC0548290.1"/>
    <property type="molecule type" value="Genomic_DNA"/>
</dbReference>
<dbReference type="SUPFAM" id="SSF51735">
    <property type="entry name" value="NAD(P)-binding Rossmann-fold domains"/>
    <property type="match status" value="1"/>
</dbReference>
<evidence type="ECO:0000259" key="1">
    <source>
        <dbReference type="Pfam" id="PF13460"/>
    </source>
</evidence>
<sequence length="272" mass="29003">MIVVAGATGNVGREVVRHLLEADEAVTALVRDPAKGVPAGAKAVAGDLTDPATLGPGLTGADALFLLSGYSPDIFTEAEKAGVRRVVLLSGGSAETGDRTNAVARYMIDTEDALRASGLAWTMVRPRMFMTNAFQWTEQIKRGVVRAPWADVPSAVIDPADIAAVAAKALVSAEHEGREYAVTGPEALRPGDRVRILGEALGRELRYEAQPDDEARADMLAQMPAEYVDAFFGFYSDGKLDEATVFPTVEQVTGRPPRTFADWAAANVARFK</sequence>
<evidence type="ECO:0000313" key="3">
    <source>
        <dbReference type="Proteomes" id="UP001589810"/>
    </source>
</evidence>
<name>A0ABV6N6S4_9PSEU</name>
<dbReference type="InterPro" id="IPR051604">
    <property type="entry name" value="Ergot_Alk_Oxidoreductase"/>
</dbReference>